<dbReference type="PANTHER" id="PTHR43433:SF5">
    <property type="entry name" value="AB HYDROLASE-1 DOMAIN-CONTAINING PROTEIN"/>
    <property type="match status" value="1"/>
</dbReference>
<dbReference type="InterPro" id="IPR000073">
    <property type="entry name" value="AB_hydrolase_1"/>
</dbReference>
<dbReference type="Proteomes" id="UP000325211">
    <property type="component" value="Chromosome"/>
</dbReference>
<feature type="domain" description="AB hydrolase-1" evidence="2">
    <location>
        <begin position="46"/>
        <end position="244"/>
    </location>
</feature>
<dbReference type="InterPro" id="IPR050471">
    <property type="entry name" value="AB_hydrolase"/>
</dbReference>
<dbReference type="OrthoDB" id="9780765at2"/>
<dbReference type="SUPFAM" id="SSF53474">
    <property type="entry name" value="alpha/beta-Hydrolases"/>
    <property type="match status" value="1"/>
</dbReference>
<evidence type="ECO:0000259" key="2">
    <source>
        <dbReference type="Pfam" id="PF00561"/>
    </source>
</evidence>
<dbReference type="InterPro" id="IPR029058">
    <property type="entry name" value="AB_hydrolase_fold"/>
</dbReference>
<feature type="region of interest" description="Disordered" evidence="1">
    <location>
        <begin position="389"/>
        <end position="431"/>
    </location>
</feature>
<gene>
    <name evidence="3" type="ORF">DEJ50_17255</name>
</gene>
<name>A0A5P2D2D4_STRVZ</name>
<dbReference type="EMBL" id="CP029190">
    <property type="protein sequence ID" value="QES49295.1"/>
    <property type="molecule type" value="Genomic_DNA"/>
</dbReference>
<organism evidence="3 4">
    <name type="scientific">Streptomyces venezuelae</name>
    <dbReference type="NCBI Taxonomy" id="54571"/>
    <lineage>
        <taxon>Bacteria</taxon>
        <taxon>Bacillati</taxon>
        <taxon>Actinomycetota</taxon>
        <taxon>Actinomycetes</taxon>
        <taxon>Kitasatosporales</taxon>
        <taxon>Streptomycetaceae</taxon>
        <taxon>Streptomyces</taxon>
    </lineage>
</organism>
<dbReference type="PANTHER" id="PTHR43433">
    <property type="entry name" value="HYDROLASE, ALPHA/BETA FOLD FAMILY PROTEIN"/>
    <property type="match status" value="1"/>
</dbReference>
<feature type="region of interest" description="Disordered" evidence="1">
    <location>
        <begin position="321"/>
        <end position="371"/>
    </location>
</feature>
<evidence type="ECO:0000313" key="4">
    <source>
        <dbReference type="Proteomes" id="UP000325211"/>
    </source>
</evidence>
<feature type="compositionally biased region" description="Basic residues" evidence="1">
    <location>
        <begin position="396"/>
        <end position="407"/>
    </location>
</feature>
<dbReference type="RefSeq" id="WP_150208879.1">
    <property type="nucleotide sequence ID" value="NZ_CP029190.1"/>
</dbReference>
<protein>
    <recommendedName>
        <fullName evidence="2">AB hydrolase-1 domain-containing protein</fullName>
    </recommendedName>
</protein>
<dbReference type="Gene3D" id="3.40.50.1820">
    <property type="entry name" value="alpha/beta hydrolase"/>
    <property type="match status" value="1"/>
</dbReference>
<accession>A0A5P2D2D4</accession>
<sequence length="431" mass="46627">MANRGAAIVVPYEVQGSGPEQVIALHHWLSDRSSFGDLRQHLDGGAFSYAFVDCRGYGEAMDTPGTYTMEEIAADALAVADDLGWDTFAVIGHSMGGKAAQQLLLDAPSRIRSIIGISPVPASGFPLEGEMWELFVGAVEDSGNRRTIFDALTGSRHDDAWLDARVNGSERSSQTALRSYLESWTRGPDIHELVKGNPTPVLVVAGASDPAMGPDTMRSTWLQWYPNAELEVFDDAGHFAPDESPQALARAVERFLGRWMARAAKHSEAAVLGCRPQPRTPCTVPFWRRSCRIWPRGPIFPSCSQRCGTWPGSGMRFNLPHSFIEGRSTGPGTRSSHRPSDRGTLALQPRSGHCPGRPTARAALKPPPRLLGTPTSSWCRFPCALHGRPVPQRASRGGKQRSARAHRSHPEQGPSAAVSAGQMPREGSSAG</sequence>
<evidence type="ECO:0000256" key="1">
    <source>
        <dbReference type="SAM" id="MobiDB-lite"/>
    </source>
</evidence>
<reference evidence="3 4" key="1">
    <citation type="submission" date="2018-05" db="EMBL/GenBank/DDBJ databases">
        <title>Streptomyces venezuelae.</title>
        <authorList>
            <person name="Kim W."/>
            <person name="Lee N."/>
            <person name="Cho B.-K."/>
        </authorList>
    </citation>
    <scope>NUCLEOTIDE SEQUENCE [LARGE SCALE GENOMIC DNA]</scope>
    <source>
        <strain evidence="3 4">ATCC 21782</strain>
    </source>
</reference>
<dbReference type="Pfam" id="PF00561">
    <property type="entry name" value="Abhydrolase_1"/>
    <property type="match status" value="1"/>
</dbReference>
<evidence type="ECO:0000313" key="3">
    <source>
        <dbReference type="EMBL" id="QES49295.1"/>
    </source>
</evidence>
<proteinExistence type="predicted"/>
<dbReference type="AlphaFoldDB" id="A0A5P2D2D4"/>
<dbReference type="GO" id="GO:0003824">
    <property type="term" value="F:catalytic activity"/>
    <property type="evidence" value="ECO:0007669"/>
    <property type="project" value="UniProtKB-ARBA"/>
</dbReference>